<evidence type="ECO:0000313" key="2">
    <source>
        <dbReference type="EMBL" id="KAJ7031345.1"/>
    </source>
</evidence>
<keyword evidence="1" id="KW-0732">Signal</keyword>
<name>A0AAD6SQ72_9AGAR</name>
<dbReference type="EMBL" id="JARJCM010000082">
    <property type="protein sequence ID" value="KAJ7031345.1"/>
    <property type="molecule type" value="Genomic_DNA"/>
</dbReference>
<dbReference type="SUPFAM" id="SSF49344">
    <property type="entry name" value="CBD9-like"/>
    <property type="match status" value="1"/>
</dbReference>
<dbReference type="Gene3D" id="2.60.40.1190">
    <property type="match status" value="1"/>
</dbReference>
<evidence type="ECO:0008006" key="5">
    <source>
        <dbReference type="Google" id="ProtNLM"/>
    </source>
</evidence>
<evidence type="ECO:0000256" key="1">
    <source>
        <dbReference type="SAM" id="SignalP"/>
    </source>
</evidence>
<keyword evidence="4" id="KW-1185">Reference proteome</keyword>
<reference evidence="3" key="1">
    <citation type="submission" date="2023-03" db="EMBL/GenBank/DDBJ databases">
        <title>Massive genome expansion in bonnet fungi (Mycena s.s.) driven by repeated elements and novel gene families across ecological guilds.</title>
        <authorList>
            <consortium name="Lawrence Berkeley National Laboratory"/>
            <person name="Harder C.B."/>
            <person name="Miyauchi S."/>
            <person name="Viragh M."/>
            <person name="Kuo A."/>
            <person name="Thoen E."/>
            <person name="Andreopoulos B."/>
            <person name="Lu D."/>
            <person name="Skrede I."/>
            <person name="Drula E."/>
            <person name="Henrissat B."/>
            <person name="Morin E."/>
            <person name="Kohler A."/>
            <person name="Barry K."/>
            <person name="LaButti K."/>
            <person name="Morin E."/>
            <person name="Salamov A."/>
            <person name="Lipzen A."/>
            <person name="Mereny Z."/>
            <person name="Hegedus B."/>
            <person name="Baldrian P."/>
            <person name="Stursova M."/>
            <person name="Weitz H."/>
            <person name="Taylor A."/>
            <person name="Grigoriev I.V."/>
            <person name="Nagy L.G."/>
            <person name="Martin F."/>
            <person name="Kauserud H."/>
        </authorList>
    </citation>
    <scope>NUCLEOTIDE SEQUENCE</scope>
    <source>
        <strain evidence="3">CBHHK200</strain>
    </source>
</reference>
<dbReference type="CDD" id="cd09620">
    <property type="entry name" value="CBM9_like_3"/>
    <property type="match status" value="1"/>
</dbReference>
<protein>
    <recommendedName>
        <fullName evidence="5">Carbohydrate-binding domain-containing protein</fullName>
    </recommendedName>
</protein>
<feature type="chain" id="PRO_5042441721" description="Carbohydrate-binding domain-containing protein" evidence="1">
    <location>
        <begin position="18"/>
        <end position="225"/>
    </location>
</feature>
<dbReference type="Proteomes" id="UP001218188">
    <property type="component" value="Unassembled WGS sequence"/>
</dbReference>
<organism evidence="3 4">
    <name type="scientific">Mycena alexandri</name>
    <dbReference type="NCBI Taxonomy" id="1745969"/>
    <lineage>
        <taxon>Eukaryota</taxon>
        <taxon>Fungi</taxon>
        <taxon>Dikarya</taxon>
        <taxon>Basidiomycota</taxon>
        <taxon>Agaricomycotina</taxon>
        <taxon>Agaricomycetes</taxon>
        <taxon>Agaricomycetidae</taxon>
        <taxon>Agaricales</taxon>
        <taxon>Marasmiineae</taxon>
        <taxon>Mycenaceae</taxon>
        <taxon>Mycena</taxon>
    </lineage>
</organism>
<evidence type="ECO:0000313" key="4">
    <source>
        <dbReference type="Proteomes" id="UP001218188"/>
    </source>
</evidence>
<evidence type="ECO:0000313" key="3">
    <source>
        <dbReference type="EMBL" id="KAJ7031367.1"/>
    </source>
</evidence>
<feature type="signal peptide" evidence="1">
    <location>
        <begin position="1"/>
        <end position="17"/>
    </location>
</feature>
<accession>A0AAD6SQ72</accession>
<comment type="caution">
    <text evidence="3">The sequence shown here is derived from an EMBL/GenBank/DDBJ whole genome shotgun (WGS) entry which is preliminary data.</text>
</comment>
<dbReference type="EMBL" id="JARJCM010000082">
    <property type="protein sequence ID" value="KAJ7031367.1"/>
    <property type="molecule type" value="Genomic_DNA"/>
</dbReference>
<sequence length="225" mass="24846">MLLRAVLAAAVAVPALAQIAVPSLNVPACPAKGTITYDKSVPDKAPFPLTKVEVCYTKTSISVTFTAFNETNFFVNPNYTTNDPIYQYTAMETFISRGTADPQTYLEFEIAPNNVTFQAMIYNPSKVRADGAPFDTFYVATPLIDGLTAVTHVDKPKGLWTSSVLIPLGFFNVDDGQAKGTVWRMNWFRIITAPSTFPAQFYGAWSQPDEANFHMTPYFGHITFV</sequence>
<proteinExistence type="predicted"/>
<dbReference type="AlphaFoldDB" id="A0AAD6SQ72"/>
<gene>
    <name evidence="2" type="ORF">C8F04DRAFT_1110845</name>
    <name evidence="3" type="ORF">C8F04DRAFT_1110948</name>
</gene>